<dbReference type="Gene3D" id="3.90.640.10">
    <property type="entry name" value="Actin, Chain A, domain 4"/>
    <property type="match status" value="1"/>
</dbReference>
<evidence type="ECO:0000259" key="2">
    <source>
        <dbReference type="PROSITE" id="PS50181"/>
    </source>
</evidence>
<dbReference type="Gene3D" id="1.20.1280.50">
    <property type="match status" value="1"/>
</dbReference>
<keyword evidence="4" id="KW-1185">Reference proteome</keyword>
<dbReference type="SMART" id="SM00256">
    <property type="entry name" value="FBOX"/>
    <property type="match status" value="1"/>
</dbReference>
<dbReference type="SUPFAM" id="SSF53067">
    <property type="entry name" value="Actin-like ATPase domain"/>
    <property type="match status" value="2"/>
</dbReference>
<dbReference type="AlphaFoldDB" id="A0A445KYR8"/>
<name>A0A445KYR8_GLYSO</name>
<dbReference type="SMR" id="A0A445KYR8"/>
<comment type="caution">
    <text evidence="3">The sequence shown here is derived from an EMBL/GenBank/DDBJ whole genome shotgun (WGS) entry which is preliminary data.</text>
</comment>
<comment type="similarity">
    <text evidence="1">Belongs to the actin family.</text>
</comment>
<dbReference type="SUPFAM" id="SSF81383">
    <property type="entry name" value="F-box domain"/>
    <property type="match status" value="1"/>
</dbReference>
<organism evidence="3 4">
    <name type="scientific">Glycine soja</name>
    <name type="common">Wild soybean</name>
    <dbReference type="NCBI Taxonomy" id="3848"/>
    <lineage>
        <taxon>Eukaryota</taxon>
        <taxon>Viridiplantae</taxon>
        <taxon>Streptophyta</taxon>
        <taxon>Embryophyta</taxon>
        <taxon>Tracheophyta</taxon>
        <taxon>Spermatophyta</taxon>
        <taxon>Magnoliopsida</taxon>
        <taxon>eudicotyledons</taxon>
        <taxon>Gunneridae</taxon>
        <taxon>Pentapetalae</taxon>
        <taxon>rosids</taxon>
        <taxon>fabids</taxon>
        <taxon>Fabales</taxon>
        <taxon>Fabaceae</taxon>
        <taxon>Papilionoideae</taxon>
        <taxon>50 kb inversion clade</taxon>
        <taxon>NPAAA clade</taxon>
        <taxon>indigoferoid/millettioid clade</taxon>
        <taxon>Phaseoleae</taxon>
        <taxon>Glycine</taxon>
        <taxon>Glycine subgen. Soja</taxon>
    </lineage>
</organism>
<proteinExistence type="inferred from homology"/>
<dbReference type="CDD" id="cd22156">
    <property type="entry name" value="F-box_AtARP8-like"/>
    <property type="match status" value="1"/>
</dbReference>
<dbReference type="InterPro" id="IPR043129">
    <property type="entry name" value="ATPase_NBD"/>
</dbReference>
<dbReference type="InterPro" id="IPR004000">
    <property type="entry name" value="Actin"/>
</dbReference>
<evidence type="ECO:0000313" key="3">
    <source>
        <dbReference type="EMBL" id="RZC16097.1"/>
    </source>
</evidence>
<dbReference type="SMART" id="SM00268">
    <property type="entry name" value="ACTIN"/>
    <property type="match status" value="1"/>
</dbReference>
<dbReference type="InterPro" id="IPR001810">
    <property type="entry name" value="F-box_dom"/>
</dbReference>
<sequence>MSMLLRKVWERVLWRSDSSTSASASASSSSSSSPPEVACSDMGELELLPSDILMHILRLLGPKEAAKLSVVCKALRSLVSDNRLWIHFLQTHQAEPSGDSVFFAETTLSYGYPLPPFAGHWPQLSFKHIYGQRALVPGSIIIDGGSGYCKFGWSKYAYPSGRSATFLEFGNIESPMYTRLRHFFATIYNRMQVKPNKQPVIVSVPICHYDDTESAKASRQQLKEAIYASLFDMNVPAVCAINQATLALYAAKRTSGIVVNIGFQVTSIVPILNGKVMRKVGVEVVGLGALKLTGFLREKMQLNNLSFQSLYTVRTLKENLCYVALDYEAELLKDTKASFEAAGEGWFTLSKGRFQTAEILFQPHLAGVQAMGLHQAIALCVEHCHSADLACDSDWYKTIVLSGGTACLPGLAERIEKELHALLPPYVSNGIRVIPPPYGADTPWFGAKIVGNVSHTTCDTYSNLVCCICILFWVVIMAPLRIIHSVSTPLTRFIHV</sequence>
<dbReference type="Gene3D" id="3.30.420.40">
    <property type="match status" value="2"/>
</dbReference>
<dbReference type="PANTHER" id="PTHR11937">
    <property type="entry name" value="ACTIN"/>
    <property type="match status" value="1"/>
</dbReference>
<dbReference type="InterPro" id="IPR036047">
    <property type="entry name" value="F-box-like_dom_sf"/>
</dbReference>
<accession>A0A445KYR8</accession>
<feature type="domain" description="F-box" evidence="2">
    <location>
        <begin position="42"/>
        <end position="88"/>
    </location>
</feature>
<dbReference type="Pfam" id="PF00022">
    <property type="entry name" value="Actin"/>
    <property type="match status" value="1"/>
</dbReference>
<dbReference type="Pfam" id="PF12937">
    <property type="entry name" value="F-box-like"/>
    <property type="match status" value="1"/>
</dbReference>
<protein>
    <submittedName>
        <fullName evidence="3">Actin-related protein 8 isoform A</fullName>
    </submittedName>
</protein>
<dbReference type="EMBL" id="QZWG01000004">
    <property type="protein sequence ID" value="RZC16097.1"/>
    <property type="molecule type" value="Genomic_DNA"/>
</dbReference>
<reference evidence="3 4" key="1">
    <citation type="submission" date="2018-09" db="EMBL/GenBank/DDBJ databases">
        <title>A high-quality reference genome of wild soybean provides a powerful tool to mine soybean genomes.</title>
        <authorList>
            <person name="Xie M."/>
            <person name="Chung C.Y.L."/>
            <person name="Li M.-W."/>
            <person name="Wong F.-L."/>
            <person name="Chan T.-F."/>
            <person name="Lam H.-M."/>
        </authorList>
    </citation>
    <scope>NUCLEOTIDE SEQUENCE [LARGE SCALE GENOMIC DNA]</scope>
    <source>
        <strain evidence="4">cv. W05</strain>
        <tissue evidence="3">Hypocotyl of etiolated seedlings</tissue>
    </source>
</reference>
<gene>
    <name evidence="3" type="ORF">D0Y65_009397</name>
</gene>
<dbReference type="Proteomes" id="UP000289340">
    <property type="component" value="Chromosome 4"/>
</dbReference>
<dbReference type="PROSITE" id="PS50181">
    <property type="entry name" value="FBOX"/>
    <property type="match status" value="1"/>
</dbReference>
<evidence type="ECO:0000313" key="4">
    <source>
        <dbReference type="Proteomes" id="UP000289340"/>
    </source>
</evidence>
<evidence type="ECO:0000256" key="1">
    <source>
        <dbReference type="RuleBase" id="RU000487"/>
    </source>
</evidence>